<dbReference type="Pfam" id="PF10601">
    <property type="entry name" value="zf-LITAF-like"/>
    <property type="match status" value="1"/>
</dbReference>
<gene>
    <name evidence="14" type="ORF">JZ751_006215</name>
</gene>
<feature type="compositionally biased region" description="Low complexity" evidence="12">
    <location>
        <begin position="97"/>
        <end position="118"/>
    </location>
</feature>
<keyword evidence="4" id="KW-0053">Apoptosis</keyword>
<reference evidence="14" key="1">
    <citation type="thesis" date="2021" institute="BYU ScholarsArchive" country="Provo, UT, USA">
        <title>Applications of and Algorithms for Genome Assembly and Genomic Analyses with an Emphasis on Marine Teleosts.</title>
        <authorList>
            <person name="Pickett B.D."/>
        </authorList>
    </citation>
    <scope>NUCLEOTIDE SEQUENCE</scope>
    <source>
        <strain evidence="14">HI-2016</strain>
    </source>
</reference>
<dbReference type="GO" id="GO:0005634">
    <property type="term" value="C:nucleus"/>
    <property type="evidence" value="ECO:0007669"/>
    <property type="project" value="TreeGrafter"/>
</dbReference>
<dbReference type="PROSITE" id="PS51837">
    <property type="entry name" value="LITAF"/>
    <property type="match status" value="1"/>
</dbReference>
<keyword evidence="8" id="KW-0472">Membrane</keyword>
<evidence type="ECO:0000256" key="11">
    <source>
        <dbReference type="ARBA" id="ARBA00041883"/>
    </source>
</evidence>
<accession>A0A8T2NBD0</accession>
<feature type="non-terminal residue" evidence="14">
    <location>
        <position position="1"/>
    </location>
</feature>
<dbReference type="PANTHER" id="PTHR23292:SF7">
    <property type="entry name" value="CELL DEATH-INDUCING P53-TARGET PROTEIN 1"/>
    <property type="match status" value="1"/>
</dbReference>
<evidence type="ECO:0000256" key="5">
    <source>
        <dbReference type="ARBA" id="ARBA00022723"/>
    </source>
</evidence>
<evidence type="ECO:0000256" key="10">
    <source>
        <dbReference type="ARBA" id="ARBA00040553"/>
    </source>
</evidence>
<feature type="domain" description="LITAF" evidence="13">
    <location>
        <begin position="136"/>
        <end position="220"/>
    </location>
</feature>
<evidence type="ECO:0000256" key="2">
    <source>
        <dbReference type="ARBA" id="ARBA00004630"/>
    </source>
</evidence>
<feature type="compositionally biased region" description="Pro residues" evidence="12">
    <location>
        <begin position="82"/>
        <end position="96"/>
    </location>
</feature>
<dbReference type="PANTHER" id="PTHR23292">
    <property type="entry name" value="LIPOPOLYSACCHARIDE-INDUCED TUMOR NECROSIS FACTOR-ALPHA FACTOR"/>
    <property type="match status" value="1"/>
</dbReference>
<evidence type="ECO:0000256" key="12">
    <source>
        <dbReference type="SAM" id="MobiDB-lite"/>
    </source>
</evidence>
<evidence type="ECO:0000256" key="3">
    <source>
        <dbReference type="ARBA" id="ARBA00005975"/>
    </source>
</evidence>
<organism evidence="14 15">
    <name type="scientific">Albula glossodonta</name>
    <name type="common">roundjaw bonefish</name>
    <dbReference type="NCBI Taxonomy" id="121402"/>
    <lineage>
        <taxon>Eukaryota</taxon>
        <taxon>Metazoa</taxon>
        <taxon>Chordata</taxon>
        <taxon>Craniata</taxon>
        <taxon>Vertebrata</taxon>
        <taxon>Euteleostomi</taxon>
        <taxon>Actinopterygii</taxon>
        <taxon>Neopterygii</taxon>
        <taxon>Teleostei</taxon>
        <taxon>Albuliformes</taxon>
        <taxon>Albulidae</taxon>
        <taxon>Albula</taxon>
    </lineage>
</organism>
<dbReference type="GO" id="GO:0008270">
    <property type="term" value="F:zinc ion binding"/>
    <property type="evidence" value="ECO:0007669"/>
    <property type="project" value="TreeGrafter"/>
</dbReference>
<dbReference type="Proteomes" id="UP000824540">
    <property type="component" value="Unassembled WGS sequence"/>
</dbReference>
<evidence type="ECO:0000256" key="4">
    <source>
        <dbReference type="ARBA" id="ARBA00022703"/>
    </source>
</evidence>
<evidence type="ECO:0000256" key="7">
    <source>
        <dbReference type="ARBA" id="ARBA00022833"/>
    </source>
</evidence>
<keyword evidence="6" id="KW-0967">Endosome</keyword>
<keyword evidence="7" id="KW-0862">Zinc</keyword>
<dbReference type="AlphaFoldDB" id="A0A8T2NBD0"/>
<sequence length="224" mass="23982">MVPSDPPPPYPGGPQDCSDGELRGHTPASGPVLVMATSPVGPSMSPGMGYPRSAPALQSDFLSLNPYRGGPTPRSPDRRPSPPHCLPSPSRSPSPSPSLSRSPSRSPSHRSLGPSPGSQTSTGTRPSLVISPSQAASLISSLQENRFRTLPVQTVCWKCHQRIRTRITKEIGLMNIIACVVCCFIGCDLGCCLIPCMIEDLKDVRHTCPNCKGHIYTYMRHEGS</sequence>
<name>A0A8T2NBD0_9TELE</name>
<comment type="similarity">
    <text evidence="3">Belongs to the CDIP1/LITAF family.</text>
</comment>
<proteinExistence type="inferred from homology"/>
<dbReference type="GO" id="GO:0098574">
    <property type="term" value="C:cytoplasmic side of lysosomal membrane"/>
    <property type="evidence" value="ECO:0007669"/>
    <property type="project" value="TreeGrafter"/>
</dbReference>
<evidence type="ECO:0000256" key="8">
    <source>
        <dbReference type="ARBA" id="ARBA00023136"/>
    </source>
</evidence>
<dbReference type="OrthoDB" id="5599753at2759"/>
<keyword evidence="5" id="KW-0479">Metal-binding</keyword>
<keyword evidence="9" id="KW-0458">Lysosome</keyword>
<dbReference type="InterPro" id="IPR006629">
    <property type="entry name" value="LITAF"/>
</dbReference>
<evidence type="ECO:0000256" key="6">
    <source>
        <dbReference type="ARBA" id="ARBA00022753"/>
    </source>
</evidence>
<evidence type="ECO:0000313" key="15">
    <source>
        <dbReference type="Proteomes" id="UP000824540"/>
    </source>
</evidence>
<comment type="caution">
    <text evidence="14">The sequence shown here is derived from an EMBL/GenBank/DDBJ whole genome shotgun (WGS) entry which is preliminary data.</text>
</comment>
<evidence type="ECO:0000256" key="9">
    <source>
        <dbReference type="ARBA" id="ARBA00023228"/>
    </source>
</evidence>
<comment type="subcellular location">
    <subcellularLocation>
        <location evidence="1">Late endosome membrane</location>
        <topology evidence="1">Peripheral membrane protein</topology>
        <orientation evidence="1">Cytoplasmic side</orientation>
    </subcellularLocation>
    <subcellularLocation>
        <location evidence="2">Lysosome membrane</location>
        <topology evidence="2">Peripheral membrane protein</topology>
        <orientation evidence="2">Cytoplasmic side</orientation>
    </subcellularLocation>
</comment>
<dbReference type="SMART" id="SM00714">
    <property type="entry name" value="LITAF"/>
    <property type="match status" value="1"/>
</dbReference>
<keyword evidence="15" id="KW-1185">Reference proteome</keyword>
<dbReference type="InterPro" id="IPR037519">
    <property type="entry name" value="LITAF_fam"/>
</dbReference>
<dbReference type="EMBL" id="JAFBMS010000132">
    <property type="protein sequence ID" value="KAG9334992.1"/>
    <property type="molecule type" value="Genomic_DNA"/>
</dbReference>
<dbReference type="GO" id="GO:0098560">
    <property type="term" value="C:cytoplasmic side of late endosome membrane"/>
    <property type="evidence" value="ECO:0007669"/>
    <property type="project" value="TreeGrafter"/>
</dbReference>
<protein>
    <recommendedName>
        <fullName evidence="10">Cell death-inducing p53-target protein 1</fullName>
    </recommendedName>
    <alternativeName>
        <fullName evidence="11">LITAF-like protein</fullName>
    </alternativeName>
</protein>
<feature type="region of interest" description="Disordered" evidence="12">
    <location>
        <begin position="1"/>
        <end position="128"/>
    </location>
</feature>
<evidence type="ECO:0000313" key="14">
    <source>
        <dbReference type="EMBL" id="KAG9334992.1"/>
    </source>
</evidence>
<feature type="compositionally biased region" description="Pro residues" evidence="12">
    <location>
        <begin position="1"/>
        <end position="12"/>
    </location>
</feature>
<feature type="compositionally biased region" description="Polar residues" evidence="12">
    <location>
        <begin position="119"/>
        <end position="128"/>
    </location>
</feature>
<evidence type="ECO:0000256" key="1">
    <source>
        <dbReference type="ARBA" id="ARBA00004492"/>
    </source>
</evidence>
<evidence type="ECO:0000259" key="13">
    <source>
        <dbReference type="PROSITE" id="PS51837"/>
    </source>
</evidence>
<dbReference type="GO" id="GO:0042771">
    <property type="term" value="P:intrinsic apoptotic signaling pathway in response to DNA damage by p53 class mediator"/>
    <property type="evidence" value="ECO:0007669"/>
    <property type="project" value="TreeGrafter"/>
</dbReference>